<proteinExistence type="predicted"/>
<dbReference type="SUPFAM" id="SSF46689">
    <property type="entry name" value="Homeodomain-like"/>
    <property type="match status" value="2"/>
</dbReference>
<organism evidence="6 7">
    <name type="scientific">Caulobacter ginsengisoli</name>
    <dbReference type="NCBI Taxonomy" id="400775"/>
    <lineage>
        <taxon>Bacteria</taxon>
        <taxon>Pseudomonadati</taxon>
        <taxon>Pseudomonadota</taxon>
        <taxon>Alphaproteobacteria</taxon>
        <taxon>Caulobacterales</taxon>
        <taxon>Caulobacteraceae</taxon>
        <taxon>Caulobacter</taxon>
    </lineage>
</organism>
<dbReference type="InterPro" id="IPR050204">
    <property type="entry name" value="AraC_XylS_family_regulators"/>
</dbReference>
<reference evidence="6 7" key="1">
    <citation type="submission" date="2023-07" db="EMBL/GenBank/DDBJ databases">
        <title>Genomic Encyclopedia of Type Strains, Phase IV (KMG-IV): sequencing the most valuable type-strain genomes for metagenomic binning, comparative biology and taxonomic classification.</title>
        <authorList>
            <person name="Goeker M."/>
        </authorList>
    </citation>
    <scope>NUCLEOTIDE SEQUENCE [LARGE SCALE GENOMIC DNA]</scope>
    <source>
        <strain evidence="6 7">DSM 18695</strain>
    </source>
</reference>
<dbReference type="InterPro" id="IPR032783">
    <property type="entry name" value="AraC_lig"/>
</dbReference>
<dbReference type="SMART" id="SM00342">
    <property type="entry name" value="HTH_ARAC"/>
    <property type="match status" value="1"/>
</dbReference>
<evidence type="ECO:0000313" key="7">
    <source>
        <dbReference type="Proteomes" id="UP001228905"/>
    </source>
</evidence>
<keyword evidence="2" id="KW-0238">DNA-binding</keyword>
<keyword evidence="7" id="KW-1185">Reference proteome</keyword>
<dbReference type="PROSITE" id="PS00041">
    <property type="entry name" value="HTH_ARAC_FAMILY_1"/>
    <property type="match status" value="1"/>
</dbReference>
<sequence>MDADPFSEILHLTEAQAVLAGGFTAGGPWAIRFPAREKIKLSAVLSGSCWIRLDGEVEPVRLEAGDVGLLAAQRSYVMASDLSLEPIEATSLFSGAGRSMAVLGDGGDFSFIGGHIQLNPSNGALLADVLPPWLHIKAGLPEASTFQWLLNQLVEEGSLARPGARLVSNHLAQLLFTQILRAHLKTVGPMPAGWLRALADRRAAPALRLMHGDPGRDWRLDELARACAMSRTSFAGHFKAVAGRAPLNYLMQWRMRLAERALRDETTPIAQIGQTLGYASESAFSNAFKRQTGEPPRAFRTRARQGSWRA</sequence>
<dbReference type="InterPro" id="IPR009057">
    <property type="entry name" value="Homeodomain-like_sf"/>
</dbReference>
<comment type="caution">
    <text evidence="6">The sequence shown here is derived from an EMBL/GenBank/DDBJ whole genome shotgun (WGS) entry which is preliminary data.</text>
</comment>
<dbReference type="InterPro" id="IPR018062">
    <property type="entry name" value="HTH_AraC-typ_CS"/>
</dbReference>
<dbReference type="EMBL" id="JAUSVS010000006">
    <property type="protein sequence ID" value="MDQ0465236.1"/>
    <property type="molecule type" value="Genomic_DNA"/>
</dbReference>
<feature type="region of interest" description="Disordered" evidence="4">
    <location>
        <begin position="289"/>
        <end position="310"/>
    </location>
</feature>
<feature type="domain" description="HTH araC/xylS-type" evidence="5">
    <location>
        <begin position="204"/>
        <end position="302"/>
    </location>
</feature>
<dbReference type="Pfam" id="PF12852">
    <property type="entry name" value="Cupin_6"/>
    <property type="match status" value="1"/>
</dbReference>
<evidence type="ECO:0000256" key="3">
    <source>
        <dbReference type="ARBA" id="ARBA00023163"/>
    </source>
</evidence>
<evidence type="ECO:0000256" key="2">
    <source>
        <dbReference type="ARBA" id="ARBA00023125"/>
    </source>
</evidence>
<evidence type="ECO:0000259" key="5">
    <source>
        <dbReference type="PROSITE" id="PS01124"/>
    </source>
</evidence>
<name>A0ABU0IT97_9CAUL</name>
<dbReference type="PANTHER" id="PTHR46796:SF7">
    <property type="entry name" value="ARAC FAMILY TRANSCRIPTIONAL REGULATOR"/>
    <property type="match status" value="1"/>
</dbReference>
<dbReference type="RefSeq" id="WP_307350460.1">
    <property type="nucleotide sequence ID" value="NZ_JAUSVS010000006.1"/>
</dbReference>
<dbReference type="PROSITE" id="PS01124">
    <property type="entry name" value="HTH_ARAC_FAMILY_2"/>
    <property type="match status" value="1"/>
</dbReference>
<dbReference type="InterPro" id="IPR020449">
    <property type="entry name" value="Tscrpt_reg_AraC-type_HTH"/>
</dbReference>
<protein>
    <submittedName>
        <fullName evidence="6">AraC-like DNA-binding protein</fullName>
    </submittedName>
</protein>
<dbReference type="InterPro" id="IPR018060">
    <property type="entry name" value="HTH_AraC"/>
</dbReference>
<gene>
    <name evidence="6" type="ORF">QO010_003023</name>
</gene>
<keyword evidence="1" id="KW-0805">Transcription regulation</keyword>
<evidence type="ECO:0000256" key="4">
    <source>
        <dbReference type="SAM" id="MobiDB-lite"/>
    </source>
</evidence>
<dbReference type="Proteomes" id="UP001228905">
    <property type="component" value="Unassembled WGS sequence"/>
</dbReference>
<dbReference type="Gene3D" id="1.10.10.60">
    <property type="entry name" value="Homeodomain-like"/>
    <property type="match status" value="2"/>
</dbReference>
<dbReference type="Pfam" id="PF12833">
    <property type="entry name" value="HTH_18"/>
    <property type="match status" value="1"/>
</dbReference>
<evidence type="ECO:0000256" key="1">
    <source>
        <dbReference type="ARBA" id="ARBA00023015"/>
    </source>
</evidence>
<evidence type="ECO:0000313" key="6">
    <source>
        <dbReference type="EMBL" id="MDQ0465236.1"/>
    </source>
</evidence>
<keyword evidence="3" id="KW-0804">Transcription</keyword>
<dbReference type="PANTHER" id="PTHR46796">
    <property type="entry name" value="HTH-TYPE TRANSCRIPTIONAL ACTIVATOR RHAS-RELATED"/>
    <property type="match status" value="1"/>
</dbReference>
<accession>A0ABU0IT97</accession>
<dbReference type="PRINTS" id="PR00032">
    <property type="entry name" value="HTHARAC"/>
</dbReference>